<dbReference type="Gene3D" id="2.30.130.60">
    <property type="match status" value="1"/>
</dbReference>
<dbReference type="InterPro" id="IPR027391">
    <property type="entry name" value="Nol1_Nop2_Fmu_2"/>
</dbReference>
<dbReference type="PANTHER" id="PTHR22807">
    <property type="entry name" value="NOP2 YEAST -RELATED NOL1/NOP2/FMU SUN DOMAIN-CONTAINING"/>
    <property type="match status" value="1"/>
</dbReference>
<dbReference type="InterPro" id="IPR049560">
    <property type="entry name" value="MeTrfase_RsmB-F_NOP2_cat"/>
</dbReference>
<accession>A0A9D9EHZ1</accession>
<evidence type="ECO:0000256" key="5">
    <source>
        <dbReference type="ARBA" id="ARBA00022884"/>
    </source>
</evidence>
<comment type="caution">
    <text evidence="6">Lacks conserved residue(s) required for the propagation of feature annotation.</text>
</comment>
<dbReference type="Proteomes" id="UP000823637">
    <property type="component" value="Unassembled WGS sequence"/>
</dbReference>
<keyword evidence="4 6" id="KW-0949">S-adenosyl-L-methionine</keyword>
<organism evidence="8 9">
    <name type="scientific">Candidatus Enterocola intestinipullorum</name>
    <dbReference type="NCBI Taxonomy" id="2840783"/>
    <lineage>
        <taxon>Bacteria</taxon>
        <taxon>Pseudomonadati</taxon>
        <taxon>Bacteroidota</taxon>
        <taxon>Bacteroidia</taxon>
        <taxon>Bacteroidales</taxon>
        <taxon>Candidatus Enterocola</taxon>
    </lineage>
</organism>
<keyword evidence="2 6" id="KW-0489">Methyltransferase</keyword>
<dbReference type="PROSITE" id="PS51686">
    <property type="entry name" value="SAM_MT_RSMB_NOP"/>
    <property type="match status" value="1"/>
</dbReference>
<evidence type="ECO:0000256" key="1">
    <source>
        <dbReference type="ARBA" id="ARBA00022490"/>
    </source>
</evidence>
<dbReference type="GO" id="GO:0003723">
    <property type="term" value="F:RNA binding"/>
    <property type="evidence" value="ECO:0007669"/>
    <property type="project" value="UniProtKB-UniRule"/>
</dbReference>
<feature type="binding site" evidence="6">
    <location>
        <position position="129"/>
    </location>
    <ligand>
        <name>S-adenosyl-L-methionine</name>
        <dbReference type="ChEBI" id="CHEBI:59789"/>
    </ligand>
</feature>
<feature type="active site" description="Nucleophile" evidence="6">
    <location>
        <position position="226"/>
    </location>
</feature>
<evidence type="ECO:0000256" key="4">
    <source>
        <dbReference type="ARBA" id="ARBA00022691"/>
    </source>
</evidence>
<feature type="domain" description="SAM-dependent MTase RsmB/NOP-type" evidence="7">
    <location>
        <begin position="1"/>
        <end position="285"/>
    </location>
</feature>
<dbReference type="Pfam" id="PF17125">
    <property type="entry name" value="Methyltr_RsmF_N"/>
    <property type="match status" value="1"/>
</dbReference>
<name>A0A9D9EHZ1_9BACT</name>
<proteinExistence type="inferred from homology"/>
<evidence type="ECO:0000256" key="6">
    <source>
        <dbReference type="PROSITE-ProRule" id="PRU01023"/>
    </source>
</evidence>
<evidence type="ECO:0000313" key="8">
    <source>
        <dbReference type="EMBL" id="MBO8446936.1"/>
    </source>
</evidence>
<dbReference type="Gene3D" id="3.40.50.150">
    <property type="entry name" value="Vaccinia Virus protein VP39"/>
    <property type="match status" value="1"/>
</dbReference>
<dbReference type="InterPro" id="IPR001678">
    <property type="entry name" value="MeTrfase_RsmB-F_NOP2_dom"/>
</dbReference>
<comment type="caution">
    <text evidence="8">The sequence shown here is derived from an EMBL/GenBank/DDBJ whole genome shotgun (WGS) entry which is preliminary data.</text>
</comment>
<dbReference type="SUPFAM" id="SSF53335">
    <property type="entry name" value="S-adenosyl-L-methionine-dependent methyltransferases"/>
    <property type="match status" value="1"/>
</dbReference>
<dbReference type="EMBL" id="JADIMR010000060">
    <property type="protein sequence ID" value="MBO8446936.1"/>
    <property type="molecule type" value="Genomic_DNA"/>
</dbReference>
<dbReference type="GO" id="GO:0001510">
    <property type="term" value="P:RNA methylation"/>
    <property type="evidence" value="ECO:0007669"/>
    <property type="project" value="InterPro"/>
</dbReference>
<keyword evidence="5 6" id="KW-0694">RNA-binding</keyword>
<keyword evidence="1" id="KW-0963">Cytoplasm</keyword>
<dbReference type="InterPro" id="IPR029063">
    <property type="entry name" value="SAM-dependent_MTases_sf"/>
</dbReference>
<keyword evidence="3 6" id="KW-0808">Transferase</keyword>
<gene>
    <name evidence="8" type="ORF">IAC32_04230</name>
</gene>
<dbReference type="AlphaFoldDB" id="A0A9D9EHZ1"/>
<protein>
    <submittedName>
        <fullName evidence="8">rRNA cytosine-C5-methyltransferase</fullName>
    </submittedName>
</protein>
<evidence type="ECO:0000259" key="7">
    <source>
        <dbReference type="PROSITE" id="PS51686"/>
    </source>
</evidence>
<dbReference type="GO" id="GO:0008173">
    <property type="term" value="F:RNA methyltransferase activity"/>
    <property type="evidence" value="ECO:0007669"/>
    <property type="project" value="InterPro"/>
</dbReference>
<dbReference type="Gene3D" id="3.30.70.1170">
    <property type="entry name" value="Sun protein, domain 3"/>
    <property type="match status" value="1"/>
</dbReference>
<sequence>MLFPRDFEMMMRGILGQSYERFAAAADEPCPVSVRLNDKSAIMVDSSCTPVEWCGSGFYLPERPVFALDPLWHCGAYYVQEASSMFLEQLYKKYVSGKVRILDLSAAPGGKSTHVANLMEKGSLLVSNEIIPSRAAVLLENSLKWGTPSTVVCNNATEDFKCMDGFFDVLLCDMPCSGEGMFRKEPEALRQWSLAFARSCAQKQRNIMESVWDCLRENGLLIYSTCTFNPYENEENVAWIAGTLGAEILESRHFYFHETRGEGLFMAALRKSSASPSFRLRGIKETKVFKTPLLKHIAAPEDYEAVIAGDNICAVPCEYAKEIAFMSKNLRVLSAGIPLCAASDAKQNPLPALALSKVFDKETSPHYEVSLSEALAYLKGECLQMPGIGKGRVVVCYGSLPLGWTTNIGQRANNQYPKNWRIKINIRPCRLFFSVQEHPQESHT</sequence>
<feature type="binding site" evidence="6">
    <location>
        <position position="173"/>
    </location>
    <ligand>
        <name>S-adenosyl-L-methionine</name>
        <dbReference type="ChEBI" id="CHEBI:59789"/>
    </ligand>
</feature>
<evidence type="ECO:0000313" key="9">
    <source>
        <dbReference type="Proteomes" id="UP000823637"/>
    </source>
</evidence>
<dbReference type="InterPro" id="IPR023267">
    <property type="entry name" value="RCMT"/>
</dbReference>
<dbReference type="Pfam" id="PF13636">
    <property type="entry name" value="Methyltranf_PUA"/>
    <property type="match status" value="1"/>
</dbReference>
<dbReference type="CDD" id="cd02440">
    <property type="entry name" value="AdoMet_MTases"/>
    <property type="match status" value="1"/>
</dbReference>
<comment type="similarity">
    <text evidence="6">Belongs to the class I-like SAM-binding methyltransferase superfamily. RsmB/NOP family.</text>
</comment>
<dbReference type="PANTHER" id="PTHR22807:SF30">
    <property type="entry name" value="28S RRNA (CYTOSINE(4447)-C(5))-METHYLTRANSFERASE-RELATED"/>
    <property type="match status" value="1"/>
</dbReference>
<reference evidence="8" key="2">
    <citation type="journal article" date="2021" name="PeerJ">
        <title>Extensive microbial diversity within the chicken gut microbiome revealed by metagenomics and culture.</title>
        <authorList>
            <person name="Gilroy R."/>
            <person name="Ravi A."/>
            <person name="Getino M."/>
            <person name="Pursley I."/>
            <person name="Horton D.L."/>
            <person name="Alikhan N.F."/>
            <person name="Baker D."/>
            <person name="Gharbi K."/>
            <person name="Hall N."/>
            <person name="Watson M."/>
            <person name="Adriaenssens E.M."/>
            <person name="Foster-Nyarko E."/>
            <person name="Jarju S."/>
            <person name="Secka A."/>
            <person name="Antonio M."/>
            <person name="Oren A."/>
            <person name="Chaudhuri R.R."/>
            <person name="La Ragione R."/>
            <person name="Hildebrand F."/>
            <person name="Pallen M.J."/>
        </authorList>
    </citation>
    <scope>NUCLEOTIDE SEQUENCE</scope>
    <source>
        <strain evidence="8">D3-1215</strain>
    </source>
</reference>
<evidence type="ECO:0000256" key="2">
    <source>
        <dbReference type="ARBA" id="ARBA00022603"/>
    </source>
</evidence>
<dbReference type="PRINTS" id="PR02008">
    <property type="entry name" value="RCMTFAMILY"/>
</dbReference>
<feature type="binding site" evidence="6">
    <location>
        <begin position="105"/>
        <end position="111"/>
    </location>
    <ligand>
        <name>S-adenosyl-L-methionine</name>
        <dbReference type="ChEBI" id="CHEBI:59789"/>
    </ligand>
</feature>
<reference evidence="8" key="1">
    <citation type="submission" date="2020-10" db="EMBL/GenBank/DDBJ databases">
        <authorList>
            <person name="Gilroy R."/>
        </authorList>
    </citation>
    <scope>NUCLEOTIDE SEQUENCE</scope>
    <source>
        <strain evidence="8">D3-1215</strain>
    </source>
</reference>
<dbReference type="InterPro" id="IPR031341">
    <property type="entry name" value="Methyltr_RsmF_N"/>
</dbReference>
<evidence type="ECO:0000256" key="3">
    <source>
        <dbReference type="ARBA" id="ARBA00022679"/>
    </source>
</evidence>
<dbReference type="Pfam" id="PF01189">
    <property type="entry name" value="Methyltr_RsmB-F"/>
    <property type="match status" value="1"/>
</dbReference>